<dbReference type="EMBL" id="JABMOJ010000491">
    <property type="protein sequence ID" value="NQV66265.1"/>
    <property type="molecule type" value="Genomic_DNA"/>
</dbReference>
<organism evidence="1 2">
    <name type="scientific">SAR86 cluster bacterium</name>
    <dbReference type="NCBI Taxonomy" id="2030880"/>
    <lineage>
        <taxon>Bacteria</taxon>
        <taxon>Pseudomonadati</taxon>
        <taxon>Pseudomonadota</taxon>
        <taxon>Gammaproteobacteria</taxon>
        <taxon>SAR86 cluster</taxon>
    </lineage>
</organism>
<dbReference type="AlphaFoldDB" id="A0A972W1J7"/>
<feature type="non-terminal residue" evidence="1">
    <location>
        <position position="1"/>
    </location>
</feature>
<protein>
    <submittedName>
        <fullName evidence="1">Sulfatase</fullName>
    </submittedName>
</protein>
<evidence type="ECO:0000313" key="2">
    <source>
        <dbReference type="Proteomes" id="UP000754644"/>
    </source>
</evidence>
<proteinExistence type="predicted"/>
<sequence length="91" mass="10320">ENALGLNMESACLNVIRDTRYKYVHFADLPCLLFDLQNDPGELENIAPNSPAIVAEYAQKLLSWRLKTTDKTLTHLQISRTEGLKNMTGER</sequence>
<dbReference type="Proteomes" id="UP000754644">
    <property type="component" value="Unassembled WGS sequence"/>
</dbReference>
<accession>A0A972W1J7</accession>
<reference evidence="1" key="1">
    <citation type="submission" date="2020-05" db="EMBL/GenBank/DDBJ databases">
        <title>Sulfur intermediates as new biogeochemical hubs in an aquatic model microbial ecosystem.</title>
        <authorList>
            <person name="Vigneron A."/>
        </authorList>
    </citation>
    <scope>NUCLEOTIDE SEQUENCE</scope>
    <source>
        <strain evidence="1">Bin.250</strain>
    </source>
</reference>
<gene>
    <name evidence="1" type="ORF">HQ497_12970</name>
</gene>
<dbReference type="InterPro" id="IPR017850">
    <property type="entry name" value="Alkaline_phosphatase_core_sf"/>
</dbReference>
<evidence type="ECO:0000313" key="1">
    <source>
        <dbReference type="EMBL" id="NQV66265.1"/>
    </source>
</evidence>
<name>A0A972W1J7_9GAMM</name>
<dbReference type="Gene3D" id="3.40.720.10">
    <property type="entry name" value="Alkaline Phosphatase, subunit A"/>
    <property type="match status" value="1"/>
</dbReference>
<dbReference type="Gene3D" id="6.10.250.3360">
    <property type="match status" value="1"/>
</dbReference>
<comment type="caution">
    <text evidence="1">The sequence shown here is derived from an EMBL/GenBank/DDBJ whole genome shotgun (WGS) entry which is preliminary data.</text>
</comment>
<dbReference type="SUPFAM" id="SSF53649">
    <property type="entry name" value="Alkaline phosphatase-like"/>
    <property type="match status" value="1"/>
</dbReference>